<dbReference type="Proteomes" id="UP001500340">
    <property type="component" value="Unassembled WGS sequence"/>
</dbReference>
<reference evidence="3" key="1">
    <citation type="journal article" date="2019" name="Int. J. Syst. Evol. Microbiol.">
        <title>The Global Catalogue of Microorganisms (GCM) 10K type strain sequencing project: providing services to taxonomists for standard genome sequencing and annotation.</title>
        <authorList>
            <consortium name="The Broad Institute Genomics Platform"/>
            <consortium name="The Broad Institute Genome Sequencing Center for Infectious Disease"/>
            <person name="Wu L."/>
            <person name="Ma J."/>
        </authorList>
    </citation>
    <scope>NUCLEOTIDE SEQUENCE [LARGE SCALE GENOMIC DNA]</scope>
    <source>
        <strain evidence="3">JCM 12774</strain>
    </source>
</reference>
<comment type="caution">
    <text evidence="2">The sequence shown here is derived from an EMBL/GenBank/DDBJ whole genome shotgun (WGS) entry which is preliminary data.</text>
</comment>
<dbReference type="InterPro" id="IPR052537">
    <property type="entry name" value="Extradiol_RC_dioxygenase"/>
</dbReference>
<dbReference type="PANTHER" id="PTHR36110">
    <property type="entry name" value="RING-CLEAVING DIOXYGENASE MHQE-RELATED"/>
    <property type="match status" value="1"/>
</dbReference>
<dbReference type="PANTHER" id="PTHR36110:SF4">
    <property type="entry name" value="RING-CLEAVING DIOXYGENASE MHQA-RELATED"/>
    <property type="match status" value="1"/>
</dbReference>
<evidence type="ECO:0000313" key="3">
    <source>
        <dbReference type="Proteomes" id="UP001500340"/>
    </source>
</evidence>
<dbReference type="PROSITE" id="PS51819">
    <property type="entry name" value="VOC"/>
    <property type="match status" value="1"/>
</dbReference>
<name>A0ABP3I6G4_9BACL</name>
<dbReference type="InterPro" id="IPR037523">
    <property type="entry name" value="VOC_core"/>
</dbReference>
<keyword evidence="3" id="KW-1185">Reference proteome</keyword>
<protein>
    <recommendedName>
        <fullName evidence="1">VOC domain-containing protein</fullName>
    </recommendedName>
</protein>
<sequence>MLTHGIFLGMGTIEITVRHLNRLANTLTGLFGYVEAYHSDNEAIYQSVAGQSFGEILIKQDLGPREKPGKGSIHHLAIRAKNDEELRYWEAAVKERGFYTSRIVDRFYLK</sequence>
<dbReference type="InterPro" id="IPR029068">
    <property type="entry name" value="Glyas_Bleomycin-R_OHBP_Dase"/>
</dbReference>
<accession>A0ABP3I6G4</accession>
<feature type="domain" description="VOC" evidence="1">
    <location>
        <begin position="9"/>
        <end position="110"/>
    </location>
</feature>
<dbReference type="EMBL" id="BAAACX010000009">
    <property type="protein sequence ID" value="GAA0391998.1"/>
    <property type="molecule type" value="Genomic_DNA"/>
</dbReference>
<gene>
    <name evidence="2" type="ORF">GCM10008933_23600</name>
</gene>
<organism evidence="2 3">
    <name type="scientific">Paenibacillus motobuensis</name>
    <dbReference type="NCBI Taxonomy" id="295324"/>
    <lineage>
        <taxon>Bacteria</taxon>
        <taxon>Bacillati</taxon>
        <taxon>Bacillota</taxon>
        <taxon>Bacilli</taxon>
        <taxon>Bacillales</taxon>
        <taxon>Paenibacillaceae</taxon>
        <taxon>Paenibacillus</taxon>
    </lineage>
</organism>
<evidence type="ECO:0000259" key="1">
    <source>
        <dbReference type="PROSITE" id="PS51819"/>
    </source>
</evidence>
<evidence type="ECO:0000313" key="2">
    <source>
        <dbReference type="EMBL" id="GAA0391998.1"/>
    </source>
</evidence>
<dbReference type="Gene3D" id="3.10.180.10">
    <property type="entry name" value="2,3-Dihydroxybiphenyl 1,2-Dioxygenase, domain 1"/>
    <property type="match status" value="2"/>
</dbReference>
<dbReference type="SUPFAM" id="SSF54593">
    <property type="entry name" value="Glyoxalase/Bleomycin resistance protein/Dihydroxybiphenyl dioxygenase"/>
    <property type="match status" value="1"/>
</dbReference>
<proteinExistence type="predicted"/>